<dbReference type="Proteomes" id="UP000690515">
    <property type="component" value="Unassembled WGS sequence"/>
</dbReference>
<name>A0ABS5ZJ26_9GAMM</name>
<gene>
    <name evidence="2" type="ORF">KCG35_22325</name>
</gene>
<comment type="caution">
    <text evidence="2">The sequence shown here is derived from an EMBL/GenBank/DDBJ whole genome shotgun (WGS) entry which is preliminary data.</text>
</comment>
<dbReference type="RefSeq" id="WP_215822077.1">
    <property type="nucleotide sequence ID" value="NZ_JAGSOY010000105.1"/>
</dbReference>
<protein>
    <submittedName>
        <fullName evidence="2">DUF4123 domain-containing protein</fullName>
    </submittedName>
</protein>
<keyword evidence="3" id="KW-1185">Reference proteome</keyword>
<organism evidence="2 3">
    <name type="scientific">Zooshikella harenae</name>
    <dbReference type="NCBI Taxonomy" id="2827238"/>
    <lineage>
        <taxon>Bacteria</taxon>
        <taxon>Pseudomonadati</taxon>
        <taxon>Pseudomonadota</taxon>
        <taxon>Gammaproteobacteria</taxon>
        <taxon>Oceanospirillales</taxon>
        <taxon>Zooshikellaceae</taxon>
        <taxon>Zooshikella</taxon>
    </lineage>
</organism>
<accession>A0ABS5ZJ26</accession>
<dbReference type="Pfam" id="PF13503">
    <property type="entry name" value="DUF4123"/>
    <property type="match status" value="1"/>
</dbReference>
<sequence length="304" mass="35259">MTDIIQTMPFDHLPPIIYEWQRRDLTIYLLADGIHPPDFLPVYMKLTAGERYENLYQNTPFYDAVALKSPYLIQIEDKHLIHGLIQEWDRDGMWIMATPAPFEQVMQHWQSLITAKNSMGEEVLFRFFNGEIMRQYLSACTEEEIRYFMGPVPYAIFPTQDNIIHVFNPAIAGQTMPVDSLIEQYQPLPRPWWQVTDNHTQAFQLHGLKIQVTNLSQHIWANYPTQAQHITEQEGPLECFLVRRIAAAEKLGLSEDTHVTQFIEQSVVMGEGFENKATFQSLINMYPSKPGEMLNAFAKHIKTA</sequence>
<dbReference type="InterPro" id="IPR025391">
    <property type="entry name" value="DUF4123"/>
</dbReference>
<feature type="domain" description="DUF4123" evidence="1">
    <location>
        <begin position="27"/>
        <end position="146"/>
    </location>
</feature>
<evidence type="ECO:0000313" key="2">
    <source>
        <dbReference type="EMBL" id="MBU2713793.1"/>
    </source>
</evidence>
<proteinExistence type="predicted"/>
<evidence type="ECO:0000313" key="3">
    <source>
        <dbReference type="Proteomes" id="UP000690515"/>
    </source>
</evidence>
<evidence type="ECO:0000259" key="1">
    <source>
        <dbReference type="Pfam" id="PF13503"/>
    </source>
</evidence>
<dbReference type="EMBL" id="JAGSOY010000105">
    <property type="protein sequence ID" value="MBU2713793.1"/>
    <property type="molecule type" value="Genomic_DNA"/>
</dbReference>
<reference evidence="2 3" key="1">
    <citation type="submission" date="2021-04" db="EMBL/GenBank/DDBJ databases">
        <authorList>
            <person name="Pira H."/>
            <person name="Risdian C."/>
            <person name="Wink J."/>
        </authorList>
    </citation>
    <scope>NUCLEOTIDE SEQUENCE [LARGE SCALE GENOMIC DNA]</scope>
    <source>
        <strain evidence="2 3">WH53</strain>
    </source>
</reference>